<dbReference type="OrthoDB" id="1933892at2759"/>
<evidence type="ECO:0000256" key="9">
    <source>
        <dbReference type="ARBA" id="ARBA00026227"/>
    </source>
</evidence>
<feature type="region of interest" description="Disordered" evidence="11">
    <location>
        <begin position="369"/>
        <end position="419"/>
    </location>
</feature>
<evidence type="ECO:0000256" key="7">
    <source>
        <dbReference type="ARBA" id="ARBA00023132"/>
    </source>
</evidence>
<evidence type="ECO:0000313" key="13">
    <source>
        <dbReference type="EMBL" id="EFC50178.1"/>
    </source>
</evidence>
<sequence>MKQHVRISFVIGLIFVIASCLGGFLLSEMAECSSVLMDDQEEILKTNSGDEEKNNTENDLFSSLLFGTTNGWVSILMIFIVVGTTSLLTKGTEISNLVNNYLLSRKEINKDRPKKRVNINTNTSENNNNTIEKLNQDGENIRKNQQSDEDLEHITPSRVIKPILVKSINHVEKRKLGSAPLDLISEEQKRKVDLVANLSESLKDCDNINMNVKFYEPVAVTPTNIYSSGRYGLDLEDEDDNIPPIPIDISRPERRIIPVESTLEEFSEIYSKKSIPTSIKIQTTQTPIIHQQDTKKALEELHIRKQNSRQNIEKELAEILKLVECENEEIRKVEQERLVKIKAEQERIAKIKAEQERIAREKLEEERRKAAEEEEKKRQAAIAATAPAEINVSPIKPQQPNSIGTAEETPAEKSDISIVNPYSGPKKTLTVPNFTRPKTYVIAKIYVDRMEEMYASFQKRMDPQLKPEMDAAKKLINKTINRITETNQREIVKEINQIMSKQKVKKDVFYFCLYFYARTIVDQAASQTSDLKKVLPFIEVTSELMNDSPEILDAVIGYIHTNCIFTIPYFPYEVTDASDLKKKLGFKEEDGEMESQSQYMNRMNDIITIYAMIIQNNPPGHKYGIEKGWEWLAAFLNSRPTMFTLEILDSFLRIAGYKMHQIYKAQFAKILEFIEVHLLANPPKGSDKASLSRFSDLIGNFKKSKQMPKPSFLE</sequence>
<keyword evidence="12" id="KW-0472">Membrane</keyword>
<keyword evidence="3" id="KW-0813">Transport</keyword>
<dbReference type="GO" id="GO:0044614">
    <property type="term" value="C:nuclear pore cytoplasmic filaments"/>
    <property type="evidence" value="ECO:0007669"/>
    <property type="project" value="TreeGrafter"/>
</dbReference>
<evidence type="ECO:0000256" key="12">
    <source>
        <dbReference type="SAM" id="Phobius"/>
    </source>
</evidence>
<dbReference type="AlphaFoldDB" id="D2UZL9"/>
<keyword evidence="5" id="KW-0653">Protein transport</keyword>
<evidence type="ECO:0000313" key="14">
    <source>
        <dbReference type="Proteomes" id="UP000006671"/>
    </source>
</evidence>
<dbReference type="Proteomes" id="UP000006671">
    <property type="component" value="Unassembled WGS sequence"/>
</dbReference>
<evidence type="ECO:0000256" key="2">
    <source>
        <dbReference type="ARBA" id="ARBA00011056"/>
    </source>
</evidence>
<dbReference type="PANTHER" id="PTHR12960">
    <property type="entry name" value="GLE-1-RELATED"/>
    <property type="match status" value="1"/>
</dbReference>
<dbReference type="GO" id="GO:0031369">
    <property type="term" value="F:translation initiation factor binding"/>
    <property type="evidence" value="ECO:0007669"/>
    <property type="project" value="TreeGrafter"/>
</dbReference>
<dbReference type="GO" id="GO:0005543">
    <property type="term" value="F:phospholipid binding"/>
    <property type="evidence" value="ECO:0007669"/>
    <property type="project" value="TreeGrafter"/>
</dbReference>
<evidence type="ECO:0000256" key="3">
    <source>
        <dbReference type="ARBA" id="ARBA00022448"/>
    </source>
</evidence>
<dbReference type="InterPro" id="IPR038506">
    <property type="entry name" value="GLE1-like_sf"/>
</dbReference>
<feature type="compositionally biased region" description="Basic and acidic residues" evidence="11">
    <location>
        <begin position="369"/>
        <end position="378"/>
    </location>
</feature>
<feature type="transmembrane region" description="Helical" evidence="12">
    <location>
        <begin position="71"/>
        <end position="89"/>
    </location>
</feature>
<name>D2UZL9_NAEGR</name>
<dbReference type="eggNOG" id="KOG2412">
    <property type="taxonomic scope" value="Eukaryota"/>
</dbReference>
<evidence type="ECO:0000256" key="11">
    <source>
        <dbReference type="SAM" id="MobiDB-lite"/>
    </source>
</evidence>
<organism evidence="14">
    <name type="scientific">Naegleria gruberi</name>
    <name type="common">Amoeba</name>
    <dbReference type="NCBI Taxonomy" id="5762"/>
    <lineage>
        <taxon>Eukaryota</taxon>
        <taxon>Discoba</taxon>
        <taxon>Heterolobosea</taxon>
        <taxon>Tetramitia</taxon>
        <taxon>Eutetramitia</taxon>
        <taxon>Vahlkampfiidae</taxon>
        <taxon>Naegleria</taxon>
    </lineage>
</organism>
<dbReference type="Gene3D" id="1.25.40.510">
    <property type="entry name" value="GLE1-like"/>
    <property type="match status" value="1"/>
</dbReference>
<dbReference type="GO" id="GO:0015031">
    <property type="term" value="P:protein transport"/>
    <property type="evidence" value="ECO:0007669"/>
    <property type="project" value="UniProtKB-KW"/>
</dbReference>
<accession>D2UZL9</accession>
<evidence type="ECO:0000256" key="5">
    <source>
        <dbReference type="ARBA" id="ARBA00022927"/>
    </source>
</evidence>
<dbReference type="OMA" id="RMEPTIN"/>
<dbReference type="VEuPathDB" id="AmoebaDB:NAEGRDRAFT_61988"/>
<proteinExistence type="inferred from homology"/>
<dbReference type="STRING" id="5762.D2UZL9"/>
<gene>
    <name evidence="13" type="ORF">NAEGRDRAFT_61988</name>
</gene>
<dbReference type="InParanoid" id="D2UZL9"/>
<dbReference type="InterPro" id="IPR012476">
    <property type="entry name" value="GLE1"/>
</dbReference>
<feature type="transmembrane region" description="Helical" evidence="12">
    <location>
        <begin position="7"/>
        <end position="27"/>
    </location>
</feature>
<keyword evidence="7" id="KW-0906">Nuclear pore complex</keyword>
<keyword evidence="14" id="KW-1185">Reference proteome</keyword>
<keyword evidence="12" id="KW-0812">Transmembrane</keyword>
<dbReference type="GeneID" id="8855361"/>
<keyword evidence="8" id="KW-0539">Nucleus</keyword>
<dbReference type="EMBL" id="GG738846">
    <property type="protein sequence ID" value="EFC50178.1"/>
    <property type="molecule type" value="Genomic_DNA"/>
</dbReference>
<comment type="subcellular location">
    <subcellularLocation>
        <location evidence="1">Nucleus</location>
        <location evidence="1">Nuclear pore complex</location>
    </subcellularLocation>
</comment>
<dbReference type="GO" id="GO:0005737">
    <property type="term" value="C:cytoplasm"/>
    <property type="evidence" value="ECO:0007669"/>
    <property type="project" value="TreeGrafter"/>
</dbReference>
<keyword evidence="6" id="KW-0811">Translocation</keyword>
<dbReference type="RefSeq" id="XP_002682922.1">
    <property type="nucleotide sequence ID" value="XM_002682876.1"/>
</dbReference>
<evidence type="ECO:0000256" key="6">
    <source>
        <dbReference type="ARBA" id="ARBA00023010"/>
    </source>
</evidence>
<dbReference type="GO" id="GO:0016973">
    <property type="term" value="P:poly(A)+ mRNA export from nucleus"/>
    <property type="evidence" value="ECO:0007669"/>
    <property type="project" value="InterPro"/>
</dbReference>
<evidence type="ECO:0000256" key="8">
    <source>
        <dbReference type="ARBA" id="ARBA00023242"/>
    </source>
</evidence>
<dbReference type="KEGG" id="ngr:NAEGRDRAFT_61988"/>
<dbReference type="PROSITE" id="PS51257">
    <property type="entry name" value="PROKAR_LIPOPROTEIN"/>
    <property type="match status" value="1"/>
</dbReference>
<protein>
    <recommendedName>
        <fullName evidence="9">mRNA export factor GLE1</fullName>
    </recommendedName>
    <alternativeName>
        <fullName evidence="10">Nucleoporin GLE1</fullName>
    </alternativeName>
</protein>
<reference evidence="13 14" key="1">
    <citation type="journal article" date="2010" name="Cell">
        <title>The genome of Naegleria gruberi illuminates early eukaryotic versatility.</title>
        <authorList>
            <person name="Fritz-Laylin L.K."/>
            <person name="Prochnik S.E."/>
            <person name="Ginger M.L."/>
            <person name="Dacks J.B."/>
            <person name="Carpenter M.L."/>
            <person name="Field M.C."/>
            <person name="Kuo A."/>
            <person name="Paredez A."/>
            <person name="Chapman J."/>
            <person name="Pham J."/>
            <person name="Shu S."/>
            <person name="Neupane R."/>
            <person name="Cipriano M."/>
            <person name="Mancuso J."/>
            <person name="Tu H."/>
            <person name="Salamov A."/>
            <person name="Lindquist E."/>
            <person name="Shapiro H."/>
            <person name="Lucas S."/>
            <person name="Grigoriev I.V."/>
            <person name="Cande W.Z."/>
            <person name="Fulton C."/>
            <person name="Rokhsar D.S."/>
            <person name="Dawson S.C."/>
        </authorList>
    </citation>
    <scope>NUCLEOTIDE SEQUENCE [LARGE SCALE GENOMIC DNA]</scope>
    <source>
        <strain evidence="13 14">NEG-M</strain>
    </source>
</reference>
<evidence type="ECO:0000256" key="10">
    <source>
        <dbReference type="ARBA" id="ARBA00029983"/>
    </source>
</evidence>
<evidence type="ECO:0000256" key="1">
    <source>
        <dbReference type="ARBA" id="ARBA00004567"/>
    </source>
</evidence>
<comment type="similarity">
    <text evidence="2">Belongs to the GLE1 family.</text>
</comment>
<keyword evidence="4" id="KW-0509">mRNA transport</keyword>
<evidence type="ECO:0000256" key="4">
    <source>
        <dbReference type="ARBA" id="ARBA00022816"/>
    </source>
</evidence>
<dbReference type="GO" id="GO:0000822">
    <property type="term" value="F:inositol hexakisphosphate binding"/>
    <property type="evidence" value="ECO:0007669"/>
    <property type="project" value="TreeGrafter"/>
</dbReference>
<dbReference type="PANTHER" id="PTHR12960:SF0">
    <property type="entry name" value="MRNA EXPORT FACTOR GLE1"/>
    <property type="match status" value="1"/>
</dbReference>
<dbReference type="Pfam" id="PF07817">
    <property type="entry name" value="GLE1"/>
    <property type="match status" value="1"/>
</dbReference>
<keyword evidence="12" id="KW-1133">Transmembrane helix</keyword>